<keyword evidence="1" id="KW-0732">Signal</keyword>
<dbReference type="AlphaFoldDB" id="A0A975DAU8"/>
<reference evidence="2" key="1">
    <citation type="submission" date="2021-03" db="EMBL/GenBank/DDBJ databases">
        <title>Description of Psychrosphaera ytuae sp. nov. isolated from deep sea sediment of South China Sea.</title>
        <authorList>
            <person name="Zhang J."/>
            <person name="Xu X.-D."/>
        </authorList>
    </citation>
    <scope>NUCLEOTIDE SEQUENCE</scope>
    <source>
        <strain evidence="2">MTZ26</strain>
    </source>
</reference>
<evidence type="ECO:0000313" key="3">
    <source>
        <dbReference type="Proteomes" id="UP000682739"/>
    </source>
</evidence>
<dbReference type="KEGG" id="psym:J1N51_11980"/>
<accession>A0A975DAU8</accession>
<proteinExistence type="predicted"/>
<dbReference type="RefSeq" id="WP_208831499.1">
    <property type="nucleotide sequence ID" value="NZ_CP072110.1"/>
</dbReference>
<evidence type="ECO:0000313" key="2">
    <source>
        <dbReference type="EMBL" id="QTH63443.1"/>
    </source>
</evidence>
<feature type="chain" id="PRO_5038145094" evidence="1">
    <location>
        <begin position="19"/>
        <end position="152"/>
    </location>
</feature>
<protein>
    <submittedName>
        <fullName evidence="2">Uncharacterized protein</fullName>
    </submittedName>
</protein>
<evidence type="ECO:0000256" key="1">
    <source>
        <dbReference type="SAM" id="SignalP"/>
    </source>
</evidence>
<sequence>MKSLICVVILLLFFNLHAEENKVIIEGNSFRAVSTEQVVVTGCYGSYIHPNLAPSTKKYEVSEISNGFHVVVVEKSTVVEGAIRSAIVQIDNVEVTPGDRYSYGLEVNGADAKVWLVNDQTNEPVSNITEFKLKPYFKTKKIETKVPATCAA</sequence>
<name>A0A975DAU8_9GAMM</name>
<dbReference type="Proteomes" id="UP000682739">
    <property type="component" value="Chromosome"/>
</dbReference>
<feature type="signal peptide" evidence="1">
    <location>
        <begin position="1"/>
        <end position="18"/>
    </location>
</feature>
<dbReference type="EMBL" id="CP072110">
    <property type="protein sequence ID" value="QTH63443.1"/>
    <property type="molecule type" value="Genomic_DNA"/>
</dbReference>
<keyword evidence="3" id="KW-1185">Reference proteome</keyword>
<gene>
    <name evidence="2" type="ORF">J1N51_11980</name>
</gene>
<organism evidence="2 3">
    <name type="scientific">Psychrosphaera ytuae</name>
    <dbReference type="NCBI Taxonomy" id="2820710"/>
    <lineage>
        <taxon>Bacteria</taxon>
        <taxon>Pseudomonadati</taxon>
        <taxon>Pseudomonadota</taxon>
        <taxon>Gammaproteobacteria</taxon>
        <taxon>Alteromonadales</taxon>
        <taxon>Pseudoalteromonadaceae</taxon>
        <taxon>Psychrosphaera</taxon>
    </lineage>
</organism>